<feature type="signal peptide" evidence="3">
    <location>
        <begin position="1"/>
        <end position="19"/>
    </location>
</feature>
<feature type="chain" id="PRO_5008914251" description="Transmembrane protein" evidence="3">
    <location>
        <begin position="20"/>
        <end position="175"/>
    </location>
</feature>
<evidence type="ECO:0000256" key="1">
    <source>
        <dbReference type="SAM" id="MobiDB-lite"/>
    </source>
</evidence>
<feature type="transmembrane region" description="Helical" evidence="2">
    <location>
        <begin position="136"/>
        <end position="157"/>
    </location>
</feature>
<keyword evidence="2" id="KW-0472">Membrane</keyword>
<keyword evidence="5" id="KW-1185">Reference proteome</keyword>
<feature type="compositionally biased region" description="Basic and acidic residues" evidence="1">
    <location>
        <begin position="35"/>
        <end position="46"/>
    </location>
</feature>
<evidence type="ECO:0000256" key="2">
    <source>
        <dbReference type="SAM" id="Phobius"/>
    </source>
</evidence>
<dbReference type="InParanoid" id="A0A1D3D936"/>
<sequence>MEGGLIYLLLCLFVQVGAAAVDKPLLMLYTEEERETVQLRDPRDQQDDGLPPDAGGVSQQHTEGRSHGGAADPYGVHSEVEQGTGWADTESDSYTLAELLPTDIQGPANRKGSNKASRSAYRSFMNFVQKPSLPNVLMVATIMFTSYLLPVIVWRLLNITFTFWVAAKALQLREE</sequence>
<proteinExistence type="predicted"/>
<evidence type="ECO:0000313" key="4">
    <source>
        <dbReference type="EMBL" id="OEH79945.1"/>
    </source>
</evidence>
<dbReference type="Proteomes" id="UP000095192">
    <property type="component" value="Unassembled WGS sequence"/>
</dbReference>
<feature type="region of interest" description="Disordered" evidence="1">
    <location>
        <begin position="35"/>
        <end position="82"/>
    </location>
</feature>
<dbReference type="VEuPathDB" id="ToxoDB:cyc_07650"/>
<comment type="caution">
    <text evidence="4">The sequence shown here is derived from an EMBL/GenBank/DDBJ whole genome shotgun (WGS) entry which is preliminary data.</text>
</comment>
<dbReference type="EMBL" id="JROU02000226">
    <property type="protein sequence ID" value="OEH79945.1"/>
    <property type="molecule type" value="Genomic_DNA"/>
</dbReference>
<evidence type="ECO:0000256" key="3">
    <source>
        <dbReference type="SAM" id="SignalP"/>
    </source>
</evidence>
<reference evidence="4 5" key="1">
    <citation type="journal article" date="2016" name="BMC Genomics">
        <title>Comparative genomics reveals Cyclospora cayetanensis possesses coccidia-like metabolism and invasion components but unique surface antigens.</title>
        <authorList>
            <person name="Liu S."/>
            <person name="Wang L."/>
            <person name="Zheng H."/>
            <person name="Xu Z."/>
            <person name="Roellig D.M."/>
            <person name="Li N."/>
            <person name="Frace M.A."/>
            <person name="Tang K."/>
            <person name="Arrowood M.J."/>
            <person name="Moss D.M."/>
            <person name="Zhang L."/>
            <person name="Feng Y."/>
            <person name="Xiao L."/>
        </authorList>
    </citation>
    <scope>NUCLEOTIDE SEQUENCE [LARGE SCALE GENOMIC DNA]</scope>
    <source>
        <strain evidence="4 5">CHN_HEN01</strain>
    </source>
</reference>
<protein>
    <recommendedName>
        <fullName evidence="6">Transmembrane protein</fullName>
    </recommendedName>
</protein>
<dbReference type="AlphaFoldDB" id="A0A1D3D936"/>
<evidence type="ECO:0008006" key="6">
    <source>
        <dbReference type="Google" id="ProtNLM"/>
    </source>
</evidence>
<keyword evidence="2" id="KW-1133">Transmembrane helix</keyword>
<keyword evidence="3" id="KW-0732">Signal</keyword>
<organism evidence="4 5">
    <name type="scientific">Cyclospora cayetanensis</name>
    <dbReference type="NCBI Taxonomy" id="88456"/>
    <lineage>
        <taxon>Eukaryota</taxon>
        <taxon>Sar</taxon>
        <taxon>Alveolata</taxon>
        <taxon>Apicomplexa</taxon>
        <taxon>Conoidasida</taxon>
        <taxon>Coccidia</taxon>
        <taxon>Eucoccidiorida</taxon>
        <taxon>Eimeriorina</taxon>
        <taxon>Eimeriidae</taxon>
        <taxon>Cyclospora</taxon>
    </lineage>
</organism>
<keyword evidence="2" id="KW-0812">Transmembrane</keyword>
<name>A0A1D3D936_9EIME</name>
<accession>A0A1D3D936</accession>
<evidence type="ECO:0000313" key="5">
    <source>
        <dbReference type="Proteomes" id="UP000095192"/>
    </source>
</evidence>
<gene>
    <name evidence="4" type="ORF">cyc_07650</name>
</gene>